<keyword evidence="2" id="KW-0479">Metal-binding</keyword>
<protein>
    <submittedName>
        <fullName evidence="7">DNA repair protein RadC</fullName>
    </submittedName>
</protein>
<keyword evidence="3" id="KW-0378">Hydrolase</keyword>
<dbReference type="GO" id="GO:0006508">
    <property type="term" value="P:proteolysis"/>
    <property type="evidence" value="ECO:0007669"/>
    <property type="project" value="UniProtKB-KW"/>
</dbReference>
<dbReference type="EMBL" id="CP022198">
    <property type="protein sequence ID" value="AXA68875.1"/>
    <property type="molecule type" value="Genomic_DNA"/>
</dbReference>
<dbReference type="PANTHER" id="PTHR30471:SF3">
    <property type="entry name" value="UPF0758 PROTEIN YEES-RELATED"/>
    <property type="match status" value="1"/>
</dbReference>
<proteinExistence type="predicted"/>
<evidence type="ECO:0000256" key="5">
    <source>
        <dbReference type="ARBA" id="ARBA00023049"/>
    </source>
</evidence>
<keyword evidence="4" id="KW-0862">Zinc</keyword>
<dbReference type="Pfam" id="PF04002">
    <property type="entry name" value="RadC"/>
    <property type="match status" value="1"/>
</dbReference>
<feature type="domain" description="MPN" evidence="6">
    <location>
        <begin position="38"/>
        <end position="160"/>
    </location>
</feature>
<reference evidence="7 8" key="1">
    <citation type="submission" date="2017-06" db="EMBL/GenBank/DDBJ databases">
        <title>Evolution towards high GC content and high-temperature stress adaptation in endophytic Pseudomonas oryzihabitans impacted its plant-growth promoting traits.</title>
        <authorList>
            <person name="Nascimento F.X."/>
        </authorList>
    </citation>
    <scope>NUCLEOTIDE SEQUENCE [LARGE SCALE GENOMIC DNA]</scope>
    <source>
        <strain evidence="7 8">MS8</strain>
    </source>
</reference>
<sequence>MTNVHTLDSTSAIRAREDDIIAEAKAILDQRLFTRGRGLNSPDDVRSYLKLKLAVEPNEVFAVIFMDSPYRVIAFEILQYGTIDKALISPRHVAQRCLKHNAAAVIVAHSHPSGNPEPSEDDYSLTERLRDALGLLDIQLLDHFIVGKGQPLSMAEAGRFTFAISS</sequence>
<keyword evidence="1" id="KW-0645">Protease</keyword>
<name>A0A2Z5ADM1_9PSED</name>
<evidence type="ECO:0000313" key="7">
    <source>
        <dbReference type="EMBL" id="AXA68875.1"/>
    </source>
</evidence>
<evidence type="ECO:0000259" key="6">
    <source>
        <dbReference type="PROSITE" id="PS50249"/>
    </source>
</evidence>
<dbReference type="PROSITE" id="PS50249">
    <property type="entry name" value="MPN"/>
    <property type="match status" value="1"/>
</dbReference>
<evidence type="ECO:0000256" key="3">
    <source>
        <dbReference type="ARBA" id="ARBA00022801"/>
    </source>
</evidence>
<accession>A0A2Z5ADM1</accession>
<dbReference type="Gene3D" id="3.40.140.10">
    <property type="entry name" value="Cytidine Deaminase, domain 2"/>
    <property type="match status" value="1"/>
</dbReference>
<evidence type="ECO:0000256" key="1">
    <source>
        <dbReference type="ARBA" id="ARBA00022670"/>
    </source>
</evidence>
<dbReference type="GO" id="GO:0008237">
    <property type="term" value="F:metallopeptidase activity"/>
    <property type="evidence" value="ECO:0007669"/>
    <property type="project" value="UniProtKB-KW"/>
</dbReference>
<dbReference type="CDD" id="cd08071">
    <property type="entry name" value="MPN_DUF2466"/>
    <property type="match status" value="1"/>
</dbReference>
<dbReference type="InterPro" id="IPR001405">
    <property type="entry name" value="UPF0758"/>
</dbReference>
<dbReference type="Proteomes" id="UP000250579">
    <property type="component" value="Chromosome"/>
</dbReference>
<dbReference type="PANTHER" id="PTHR30471">
    <property type="entry name" value="DNA REPAIR PROTEIN RADC"/>
    <property type="match status" value="1"/>
</dbReference>
<dbReference type="AlphaFoldDB" id="A0A2Z5ADM1"/>
<evidence type="ECO:0000256" key="2">
    <source>
        <dbReference type="ARBA" id="ARBA00022723"/>
    </source>
</evidence>
<evidence type="ECO:0000256" key="4">
    <source>
        <dbReference type="ARBA" id="ARBA00022833"/>
    </source>
</evidence>
<keyword evidence="5" id="KW-0482">Metalloprotease</keyword>
<dbReference type="GO" id="GO:0046872">
    <property type="term" value="F:metal ion binding"/>
    <property type="evidence" value="ECO:0007669"/>
    <property type="project" value="UniProtKB-KW"/>
</dbReference>
<dbReference type="SUPFAM" id="SSF102712">
    <property type="entry name" value="JAB1/MPN domain"/>
    <property type="match status" value="1"/>
</dbReference>
<dbReference type="InterPro" id="IPR025657">
    <property type="entry name" value="RadC_JAB"/>
</dbReference>
<evidence type="ECO:0000313" key="8">
    <source>
        <dbReference type="Proteomes" id="UP000250579"/>
    </source>
</evidence>
<organism evidence="7 8">
    <name type="scientific">Pseudomonas oryzihabitans</name>
    <dbReference type="NCBI Taxonomy" id="47885"/>
    <lineage>
        <taxon>Bacteria</taxon>
        <taxon>Pseudomonadati</taxon>
        <taxon>Pseudomonadota</taxon>
        <taxon>Gammaproteobacteria</taxon>
        <taxon>Pseudomonadales</taxon>
        <taxon>Pseudomonadaceae</taxon>
        <taxon>Pseudomonas</taxon>
    </lineage>
</organism>
<dbReference type="InterPro" id="IPR037518">
    <property type="entry name" value="MPN"/>
</dbReference>
<gene>
    <name evidence="7" type="ORF">CE139_24755</name>
</gene>